<dbReference type="Pfam" id="PF01546">
    <property type="entry name" value="Peptidase_M20"/>
    <property type="match status" value="1"/>
</dbReference>
<reference evidence="1" key="1">
    <citation type="submission" date="2020-08" db="EMBL/GenBank/DDBJ databases">
        <title>Genome public.</title>
        <authorList>
            <person name="Liu C."/>
            <person name="Sun Q."/>
        </authorList>
    </citation>
    <scope>NUCLEOTIDE SEQUENCE</scope>
    <source>
        <strain evidence="1">BX22</strain>
    </source>
</reference>
<dbReference type="Proteomes" id="UP000637359">
    <property type="component" value="Unassembled WGS sequence"/>
</dbReference>
<dbReference type="GO" id="GO:0016787">
    <property type="term" value="F:hydrolase activity"/>
    <property type="evidence" value="ECO:0007669"/>
    <property type="project" value="InterPro"/>
</dbReference>
<dbReference type="PIRSF" id="PIRSF010386">
    <property type="entry name" value="RocB"/>
    <property type="match status" value="1"/>
</dbReference>
<protein>
    <submittedName>
        <fullName evidence="1">M20/M25/M40 family metallo-hydrolase</fullName>
    </submittedName>
</protein>
<keyword evidence="2" id="KW-1185">Reference proteome</keyword>
<comment type="caution">
    <text evidence="1">The sequence shown here is derived from an EMBL/GenBank/DDBJ whole genome shotgun (WGS) entry which is preliminary data.</text>
</comment>
<dbReference type="RefSeq" id="WP_186870529.1">
    <property type="nucleotide sequence ID" value="NZ_JACOOL010000010.1"/>
</dbReference>
<evidence type="ECO:0000313" key="2">
    <source>
        <dbReference type="Proteomes" id="UP000637359"/>
    </source>
</evidence>
<dbReference type="InterPro" id="IPR050072">
    <property type="entry name" value="Peptidase_M20A"/>
</dbReference>
<organism evidence="1 2">
    <name type="scientific">Ornithinibacillus hominis</name>
    <dbReference type="NCBI Taxonomy" id="2763055"/>
    <lineage>
        <taxon>Bacteria</taxon>
        <taxon>Bacillati</taxon>
        <taxon>Bacillota</taxon>
        <taxon>Bacilli</taxon>
        <taxon>Bacillales</taxon>
        <taxon>Bacillaceae</taxon>
        <taxon>Ornithinibacillus</taxon>
    </lineage>
</organism>
<dbReference type="SUPFAM" id="SSF53187">
    <property type="entry name" value="Zn-dependent exopeptidases"/>
    <property type="match status" value="1"/>
</dbReference>
<gene>
    <name evidence="1" type="ORF">H8S33_13495</name>
</gene>
<sequence>MGYSLMKCRDEVLHLTKQLVSIRSIVNTDGESVIAYSLYTMIASFPYYQANPDHLVIEKTMDDEMERYNVLAYVKGTKGNSNRTVIMMGHMDTVGVEDFNQQADYAFQPDEWMEWLKDEEILLKDREHLLPNEWLFGRGALDMKSGLASNLYLLQYFSEHPEKLDGNLVFIAECDEEDGSHGILSALNTLNKWKEEQGFDYVAAINADFVSPLYEGDPNRYIYKGTVGKLLPSFYITGAETHVGAAFEGIDPNFIASELTRQISYNPELCNEAHGEYTLPPVALKQMDLKAAYNVQTALGAFVYYNFFIHSWTPKEALALLKEQAHIAFQNALTAFEQSHNTYCNMSGKRNDGVSWEPRVLLYEEMDEMLVNAYGNKYKEAMAIFKNKLLHDDSLDTRMFALKVVEEAWKWMEDKNPTIILFYSSLYYPRIELTGETSNERRLNNALEEAVQTIQSVYKQPIKVKNFFPYISDMSFMAISDDEAGIKAVKDNNPAWGTKHYVDYDAIRDINVPVINIGPYGLDAHKKLERVEIAYSMEIVPNMTKLVIDKVLSE</sequence>
<dbReference type="EMBL" id="JACOOL010000010">
    <property type="protein sequence ID" value="MBC5637821.1"/>
    <property type="molecule type" value="Genomic_DNA"/>
</dbReference>
<dbReference type="InterPro" id="IPR012166">
    <property type="entry name" value="Uncharacterised_RocB"/>
</dbReference>
<name>A0A923RJA9_9BACI</name>
<dbReference type="InterPro" id="IPR002933">
    <property type="entry name" value="Peptidase_M20"/>
</dbReference>
<dbReference type="PANTHER" id="PTHR43808:SF27">
    <property type="entry name" value="PROTEIN ROCB"/>
    <property type="match status" value="1"/>
</dbReference>
<dbReference type="PANTHER" id="PTHR43808">
    <property type="entry name" value="ACETYLORNITHINE DEACETYLASE"/>
    <property type="match status" value="1"/>
</dbReference>
<evidence type="ECO:0000313" key="1">
    <source>
        <dbReference type="EMBL" id="MBC5637821.1"/>
    </source>
</evidence>
<dbReference type="Gene3D" id="3.40.630.10">
    <property type="entry name" value="Zn peptidases"/>
    <property type="match status" value="1"/>
</dbReference>
<proteinExistence type="predicted"/>
<accession>A0A923RJA9</accession>
<dbReference type="AlphaFoldDB" id="A0A923RJA9"/>